<feature type="compositionally biased region" description="Polar residues" evidence="1">
    <location>
        <begin position="37"/>
        <end position="50"/>
    </location>
</feature>
<evidence type="ECO:0000256" key="1">
    <source>
        <dbReference type="SAM" id="MobiDB-lite"/>
    </source>
</evidence>
<accession>A0ABY8WNW9</accession>
<dbReference type="RefSeq" id="WP_284920097.1">
    <property type="nucleotide sequence ID" value="NZ_CP126980.1"/>
</dbReference>
<keyword evidence="2" id="KW-0472">Membrane</keyword>
<dbReference type="Proteomes" id="UP001240150">
    <property type="component" value="Chromosome"/>
</dbReference>
<proteinExistence type="predicted"/>
<evidence type="ECO:0000256" key="2">
    <source>
        <dbReference type="SAM" id="Phobius"/>
    </source>
</evidence>
<keyword evidence="2" id="KW-0812">Transmembrane</keyword>
<protein>
    <submittedName>
        <fullName evidence="3">Uncharacterized protein</fullName>
    </submittedName>
</protein>
<sequence>MADSPARRNWLVALGIAALLLILVALTLANCDNATTSNSAGPAASASTETLPPVTASAPPGTLSPRETGGTLGNATPTGDDPAEVPVATPSKKPRASATTKRTPSGGVDAGGGSGLDGRRASLLVAGVFLLMAALVTARFAVGRAARD</sequence>
<feature type="region of interest" description="Disordered" evidence="1">
    <location>
        <begin position="37"/>
        <end position="116"/>
    </location>
</feature>
<name>A0ABY8WNW9_9ACTN</name>
<dbReference type="EMBL" id="CP126980">
    <property type="protein sequence ID" value="WIM98716.1"/>
    <property type="molecule type" value="Genomic_DNA"/>
</dbReference>
<keyword evidence="4" id="KW-1185">Reference proteome</keyword>
<feature type="transmembrane region" description="Helical" evidence="2">
    <location>
        <begin position="121"/>
        <end position="142"/>
    </location>
</feature>
<keyword evidence="2" id="KW-1133">Transmembrane helix</keyword>
<gene>
    <name evidence="3" type="ORF">ACTOB_002325</name>
</gene>
<evidence type="ECO:0000313" key="3">
    <source>
        <dbReference type="EMBL" id="WIM98716.1"/>
    </source>
</evidence>
<evidence type="ECO:0000313" key="4">
    <source>
        <dbReference type="Proteomes" id="UP001240150"/>
    </source>
</evidence>
<organism evidence="3 4">
    <name type="scientific">Actinoplanes oblitus</name>
    <dbReference type="NCBI Taxonomy" id="3040509"/>
    <lineage>
        <taxon>Bacteria</taxon>
        <taxon>Bacillati</taxon>
        <taxon>Actinomycetota</taxon>
        <taxon>Actinomycetes</taxon>
        <taxon>Micromonosporales</taxon>
        <taxon>Micromonosporaceae</taxon>
        <taxon>Actinoplanes</taxon>
    </lineage>
</organism>
<reference evidence="3 4" key="1">
    <citation type="submission" date="2023-06" db="EMBL/GenBank/DDBJ databases">
        <authorList>
            <person name="Yushchuk O."/>
            <person name="Binda E."/>
            <person name="Ruckert-Reed C."/>
            <person name="Fedorenko V."/>
            <person name="Kalinowski J."/>
            <person name="Marinelli F."/>
        </authorList>
    </citation>
    <scope>NUCLEOTIDE SEQUENCE [LARGE SCALE GENOMIC DNA]</scope>
    <source>
        <strain evidence="3 4">NRRL 3884</strain>
    </source>
</reference>